<evidence type="ECO:0000259" key="4">
    <source>
        <dbReference type="Pfam" id="PF03446"/>
    </source>
</evidence>
<dbReference type="RefSeq" id="WP_294520463.1">
    <property type="nucleotide sequence ID" value="NZ_JBBMFK010000028.1"/>
</dbReference>
<dbReference type="InterPro" id="IPR013328">
    <property type="entry name" value="6PGD_dom2"/>
</dbReference>
<dbReference type="Pfam" id="PF14833">
    <property type="entry name" value="NAD_binding_11"/>
    <property type="match status" value="1"/>
</dbReference>
<dbReference type="Gene3D" id="3.40.50.720">
    <property type="entry name" value="NAD(P)-binding Rossmann-like Domain"/>
    <property type="match status" value="1"/>
</dbReference>
<evidence type="ECO:0000256" key="2">
    <source>
        <dbReference type="ARBA" id="ARBA00023002"/>
    </source>
</evidence>
<dbReference type="SUPFAM" id="SSF48179">
    <property type="entry name" value="6-phosphogluconate dehydrogenase C-terminal domain-like"/>
    <property type="match status" value="1"/>
</dbReference>
<dbReference type="PROSITE" id="PS00895">
    <property type="entry name" value="3_HYDROXYISOBUT_DH"/>
    <property type="match status" value="1"/>
</dbReference>
<keyword evidence="3" id="KW-0520">NAD</keyword>
<dbReference type="PANTHER" id="PTHR43060:SF15">
    <property type="entry name" value="3-HYDROXYISOBUTYRATE DEHYDROGENASE-LIKE 1, MITOCHONDRIAL-RELATED"/>
    <property type="match status" value="1"/>
</dbReference>
<evidence type="ECO:0000313" key="7">
    <source>
        <dbReference type="Proteomes" id="UP001464378"/>
    </source>
</evidence>
<keyword evidence="2 6" id="KW-0560">Oxidoreductase</keyword>
<dbReference type="Proteomes" id="UP001464378">
    <property type="component" value="Unassembled WGS sequence"/>
</dbReference>
<dbReference type="InterPro" id="IPR036291">
    <property type="entry name" value="NAD(P)-bd_dom_sf"/>
</dbReference>
<dbReference type="PIRSF" id="PIRSF000103">
    <property type="entry name" value="HIBADH"/>
    <property type="match status" value="1"/>
</dbReference>
<dbReference type="InterPro" id="IPR029154">
    <property type="entry name" value="HIBADH-like_NADP-bd"/>
</dbReference>
<keyword evidence="7" id="KW-1185">Reference proteome</keyword>
<dbReference type="InterPro" id="IPR008927">
    <property type="entry name" value="6-PGluconate_DH-like_C_sf"/>
</dbReference>
<dbReference type="GO" id="GO:0016491">
    <property type="term" value="F:oxidoreductase activity"/>
    <property type="evidence" value="ECO:0007669"/>
    <property type="project" value="UniProtKB-KW"/>
</dbReference>
<dbReference type="EMBL" id="JBBMFK010000028">
    <property type="protein sequence ID" value="MEQ2444597.1"/>
    <property type="molecule type" value="Genomic_DNA"/>
</dbReference>
<evidence type="ECO:0000256" key="3">
    <source>
        <dbReference type="ARBA" id="ARBA00023027"/>
    </source>
</evidence>
<dbReference type="EC" id="1.1.-.-" evidence="6"/>
<sequence>MECMKMKIGFIGLGAMGRPMASNLLTAGYEVHAFDVVEAAVKEMEGKGAIGHPSAGEMAGHVDVIICSLPNAKIVEGTMCGKNGVFENCKEGTIIIDMSSVAPNTTKGMAKKAAEKGIHYIDAPVSGGVSGAAAGTLTIMVGADDETFDKVKPIFDVLGKNIYHVGEAGGGDAIKMVNNLLLGCNMAALAEALTLGVKCGLSVETMKQVISVSSGRSYALDAKLEKFIMAGQFTGGFAVDLQYKDLGLALEASRDEKVPLPMTAAAVQVYEMARAKGQGREDMSSIVKVWEDLTGAKIHGEADPQKGA</sequence>
<comment type="caution">
    <text evidence="6">The sequence shown here is derived from an EMBL/GenBank/DDBJ whole genome shotgun (WGS) entry which is preliminary data.</text>
</comment>
<proteinExistence type="inferred from homology"/>
<evidence type="ECO:0000259" key="5">
    <source>
        <dbReference type="Pfam" id="PF14833"/>
    </source>
</evidence>
<dbReference type="InterPro" id="IPR015815">
    <property type="entry name" value="HIBADH-related"/>
</dbReference>
<evidence type="ECO:0000313" key="6">
    <source>
        <dbReference type="EMBL" id="MEQ2444597.1"/>
    </source>
</evidence>
<evidence type="ECO:0000256" key="1">
    <source>
        <dbReference type="ARBA" id="ARBA00009080"/>
    </source>
</evidence>
<protein>
    <submittedName>
        <fullName evidence="6">NAD(P)-dependent oxidoreductase</fullName>
        <ecNumber evidence="6">1.1.-.-</ecNumber>
    </submittedName>
</protein>
<dbReference type="Gene3D" id="1.10.1040.10">
    <property type="entry name" value="N-(1-d-carboxylethyl)-l-norvaline Dehydrogenase, domain 2"/>
    <property type="match status" value="1"/>
</dbReference>
<organism evidence="6 7">
    <name type="scientific">Pseudoflavonifractor intestinihominis</name>
    <dbReference type="NCBI Taxonomy" id="3133171"/>
    <lineage>
        <taxon>Bacteria</taxon>
        <taxon>Bacillati</taxon>
        <taxon>Bacillota</taxon>
        <taxon>Clostridia</taxon>
        <taxon>Eubacteriales</taxon>
        <taxon>Oscillospiraceae</taxon>
        <taxon>Pseudoflavonifractor</taxon>
    </lineage>
</organism>
<dbReference type="Pfam" id="PF03446">
    <property type="entry name" value="NAD_binding_2"/>
    <property type="match status" value="1"/>
</dbReference>
<dbReference type="PANTHER" id="PTHR43060">
    <property type="entry name" value="3-HYDROXYISOBUTYRATE DEHYDROGENASE-LIKE 1, MITOCHONDRIAL-RELATED"/>
    <property type="match status" value="1"/>
</dbReference>
<dbReference type="SUPFAM" id="SSF51735">
    <property type="entry name" value="NAD(P)-binding Rossmann-fold domains"/>
    <property type="match status" value="1"/>
</dbReference>
<feature type="domain" description="6-phosphogluconate dehydrogenase NADP-binding" evidence="4">
    <location>
        <begin position="7"/>
        <end position="166"/>
    </location>
</feature>
<reference evidence="6 7" key="1">
    <citation type="submission" date="2024-03" db="EMBL/GenBank/DDBJ databases">
        <title>Human intestinal bacterial collection.</title>
        <authorList>
            <person name="Pauvert C."/>
            <person name="Hitch T.C.A."/>
            <person name="Clavel T."/>
        </authorList>
    </citation>
    <scope>NUCLEOTIDE SEQUENCE [LARGE SCALE GENOMIC DNA]</scope>
    <source>
        <strain evidence="6 7">CLA-AP-H29</strain>
    </source>
</reference>
<feature type="domain" description="3-hydroxyisobutyrate dehydrogenase-like NAD-binding" evidence="5">
    <location>
        <begin position="169"/>
        <end position="290"/>
    </location>
</feature>
<dbReference type="InterPro" id="IPR002204">
    <property type="entry name" value="3-OH-isobutyrate_DH-rel_CS"/>
</dbReference>
<comment type="similarity">
    <text evidence="1">Belongs to the HIBADH-related family.</text>
</comment>
<gene>
    <name evidence="6" type="ORF">WMO64_14110</name>
</gene>
<dbReference type="InterPro" id="IPR006115">
    <property type="entry name" value="6PGDH_NADP-bd"/>
</dbReference>
<accession>A0ABV1EBC7</accession>
<name>A0ABV1EBC7_9FIRM</name>